<dbReference type="Proteomes" id="UP000051952">
    <property type="component" value="Unassembled WGS sequence"/>
</dbReference>
<protein>
    <submittedName>
        <fullName evidence="1">Uncharacterized protein</fullName>
    </submittedName>
</protein>
<evidence type="ECO:0000313" key="1">
    <source>
        <dbReference type="EMBL" id="CUF34036.1"/>
    </source>
</evidence>
<dbReference type="AlphaFoldDB" id="A0A0S4IR97"/>
<evidence type="ECO:0000313" key="2">
    <source>
        <dbReference type="Proteomes" id="UP000051952"/>
    </source>
</evidence>
<proteinExistence type="predicted"/>
<gene>
    <name evidence="1" type="ORF">BSAL_61555</name>
</gene>
<name>A0A0S4IR97_BODSA</name>
<sequence>MMLLDCMSEDNDVLHFLRVIASFTSLSVRVSPKPAILSKDFPLTLFFTVFMTFEVSREREAR</sequence>
<reference evidence="2" key="1">
    <citation type="submission" date="2015-09" db="EMBL/GenBank/DDBJ databases">
        <authorList>
            <consortium name="Pathogen Informatics"/>
        </authorList>
    </citation>
    <scope>NUCLEOTIDE SEQUENCE [LARGE SCALE GENOMIC DNA]</scope>
    <source>
        <strain evidence="2">Lake Konstanz</strain>
    </source>
</reference>
<accession>A0A0S4IR97</accession>
<dbReference type="EMBL" id="CYKH01000303">
    <property type="protein sequence ID" value="CUF34036.1"/>
    <property type="molecule type" value="Genomic_DNA"/>
</dbReference>
<dbReference type="VEuPathDB" id="TriTrypDB:BSAL_61555"/>
<keyword evidence="2" id="KW-1185">Reference proteome</keyword>
<organism evidence="1 2">
    <name type="scientific">Bodo saltans</name>
    <name type="common">Flagellated protozoan</name>
    <dbReference type="NCBI Taxonomy" id="75058"/>
    <lineage>
        <taxon>Eukaryota</taxon>
        <taxon>Discoba</taxon>
        <taxon>Euglenozoa</taxon>
        <taxon>Kinetoplastea</taxon>
        <taxon>Metakinetoplastina</taxon>
        <taxon>Eubodonida</taxon>
        <taxon>Bodonidae</taxon>
        <taxon>Bodo</taxon>
    </lineage>
</organism>